<keyword evidence="3" id="KW-1185">Reference proteome</keyword>
<sequence>MDLSEGISLFFEQTPFKNWFPTKCLEYLENKSLDFRTSDKELVQTEFKSHVHSLMNHKAVTKSAQKKAKRLLDEADLTFESEEVIAIFKRMDTKLLFVKKSLFDTEVQLTVEDHKIHTASSSKLHTLGTEIPGKASKRKREIDDQIVVDGDENRAKKTGSGRDIPSYREFLGKTSVSDIIVKGNEEENVIQYNEKPTSQSDNDSGDHEEYQDYEKNVSDYEECFEEEIPSNMASADTIGSWILSSGKDVGEELSKYREYIPRTKAYLYPVYFGILDLSGEDTEVKNLFTNDEWNEMIKDFNNNVKLSDMEDEQERPFYELMDKISEVLMKKPTDLITGIESCVIEDNIKVNTIRRLIQTYTYNLQRLQLPMSEVAFGSNFTNAITKGILTFDRIYHYEEGEIQGLALSVITNMKSRPTDRSLIGQKVDFRVSKDQFEMLIGLRSGGLPASPKSKKWMDKVDLSVALRDVLINEGIENNGVKPEKFRKLFTLGIHTFNYNYNIYGLDWKTRGVWRLGLLQKVKLPLSIDNLHIIEKLIISLMRIEAKLYRFRRTSTYVMDYLICEYGRITRTRKAKEQV</sequence>
<evidence type="ECO:0000256" key="1">
    <source>
        <dbReference type="SAM" id="MobiDB-lite"/>
    </source>
</evidence>
<feature type="compositionally biased region" description="Basic and acidic residues" evidence="1">
    <location>
        <begin position="204"/>
        <end position="213"/>
    </location>
</feature>
<dbReference type="EMBL" id="CAJVPQ010000957">
    <property type="protein sequence ID" value="CAG8523122.1"/>
    <property type="molecule type" value="Genomic_DNA"/>
</dbReference>
<dbReference type="AlphaFoldDB" id="A0A9N9ABQ1"/>
<protein>
    <submittedName>
        <fullName evidence="2">12255_t:CDS:1</fullName>
    </submittedName>
</protein>
<evidence type="ECO:0000313" key="2">
    <source>
        <dbReference type="EMBL" id="CAG8523122.1"/>
    </source>
</evidence>
<organism evidence="2 3">
    <name type="scientific">Funneliformis caledonium</name>
    <dbReference type="NCBI Taxonomy" id="1117310"/>
    <lineage>
        <taxon>Eukaryota</taxon>
        <taxon>Fungi</taxon>
        <taxon>Fungi incertae sedis</taxon>
        <taxon>Mucoromycota</taxon>
        <taxon>Glomeromycotina</taxon>
        <taxon>Glomeromycetes</taxon>
        <taxon>Glomerales</taxon>
        <taxon>Glomeraceae</taxon>
        <taxon>Funneliformis</taxon>
    </lineage>
</organism>
<evidence type="ECO:0000313" key="3">
    <source>
        <dbReference type="Proteomes" id="UP000789570"/>
    </source>
</evidence>
<reference evidence="2" key="1">
    <citation type="submission" date="2021-06" db="EMBL/GenBank/DDBJ databases">
        <authorList>
            <person name="Kallberg Y."/>
            <person name="Tangrot J."/>
            <person name="Rosling A."/>
        </authorList>
    </citation>
    <scope>NUCLEOTIDE SEQUENCE</scope>
    <source>
        <strain evidence="2">UK204</strain>
    </source>
</reference>
<dbReference type="OrthoDB" id="2322670at2759"/>
<dbReference type="Proteomes" id="UP000789570">
    <property type="component" value="Unassembled WGS sequence"/>
</dbReference>
<proteinExistence type="predicted"/>
<comment type="caution">
    <text evidence="2">The sequence shown here is derived from an EMBL/GenBank/DDBJ whole genome shotgun (WGS) entry which is preliminary data.</text>
</comment>
<gene>
    <name evidence="2" type="ORF">FCALED_LOCUS4804</name>
</gene>
<accession>A0A9N9ABQ1</accession>
<feature type="compositionally biased region" description="Polar residues" evidence="1">
    <location>
        <begin position="190"/>
        <end position="202"/>
    </location>
</feature>
<feature type="region of interest" description="Disordered" evidence="1">
    <location>
        <begin position="187"/>
        <end position="213"/>
    </location>
</feature>
<name>A0A9N9ABQ1_9GLOM</name>